<evidence type="ECO:0000313" key="8">
    <source>
        <dbReference type="WBParaSite" id="SVE_1253400.1"/>
    </source>
</evidence>
<keyword evidence="7" id="KW-1185">Reference proteome</keyword>
<proteinExistence type="predicted"/>
<dbReference type="SUPFAM" id="SSF51197">
    <property type="entry name" value="Clavaminate synthase-like"/>
    <property type="match status" value="1"/>
</dbReference>
<evidence type="ECO:0000256" key="5">
    <source>
        <dbReference type="ARBA" id="ARBA00023163"/>
    </source>
</evidence>
<dbReference type="STRING" id="75913.A0A0K0FRK3"/>
<dbReference type="InterPro" id="IPR003347">
    <property type="entry name" value="JmjC_dom"/>
</dbReference>
<keyword evidence="2" id="KW-0560">Oxidoreductase</keyword>
<reference evidence="7" key="1">
    <citation type="submission" date="2014-07" db="EMBL/GenBank/DDBJ databases">
        <authorList>
            <person name="Martin A.A"/>
            <person name="De Silva N."/>
        </authorList>
    </citation>
    <scope>NUCLEOTIDE SEQUENCE</scope>
</reference>
<dbReference type="InterPro" id="IPR050690">
    <property type="entry name" value="JHDM1_Histone_Demethylase"/>
</dbReference>
<dbReference type="PROSITE" id="PS51184">
    <property type="entry name" value="JMJC"/>
    <property type="match status" value="1"/>
</dbReference>
<keyword evidence="5" id="KW-0804">Transcription</keyword>
<dbReference type="GO" id="GO:0046872">
    <property type="term" value="F:metal ion binding"/>
    <property type="evidence" value="ECO:0007669"/>
    <property type="project" value="UniProtKB-KW"/>
</dbReference>
<evidence type="ECO:0000259" key="6">
    <source>
        <dbReference type="PROSITE" id="PS51184"/>
    </source>
</evidence>
<keyword evidence="1" id="KW-0479">Metal-binding</keyword>
<evidence type="ECO:0000256" key="3">
    <source>
        <dbReference type="ARBA" id="ARBA00023004"/>
    </source>
</evidence>
<protein>
    <submittedName>
        <fullName evidence="8">JmjC domain-containing protein</fullName>
    </submittedName>
</protein>
<dbReference type="GO" id="GO:0016491">
    <property type="term" value="F:oxidoreductase activity"/>
    <property type="evidence" value="ECO:0007669"/>
    <property type="project" value="UniProtKB-KW"/>
</dbReference>
<feature type="domain" description="JmjC" evidence="6">
    <location>
        <begin position="1"/>
        <end position="103"/>
    </location>
</feature>
<keyword evidence="3" id="KW-0408">Iron</keyword>
<accession>A0A0K0FRK3</accession>
<reference evidence="8" key="2">
    <citation type="submission" date="2015-08" db="UniProtKB">
        <authorList>
            <consortium name="WormBaseParasite"/>
        </authorList>
    </citation>
    <scope>IDENTIFICATION</scope>
</reference>
<sequence length="152" mass="17830">MALSEELENMKIEYSKRKHIYNFPSSNYAFTELENVLKCPIFEFFGFCAADCFKINLIDGQSFFLPADWIYAVYTEEDTLLINGNFITSAALETHIKILKSEQRQRDEAAYTYLYFKELMWYTVAATVYDVTGLNYIDYKQFKNIEFVDVSA</sequence>
<organism evidence="7 8">
    <name type="scientific">Strongyloides venezuelensis</name>
    <name type="common">Threadworm</name>
    <dbReference type="NCBI Taxonomy" id="75913"/>
    <lineage>
        <taxon>Eukaryota</taxon>
        <taxon>Metazoa</taxon>
        <taxon>Ecdysozoa</taxon>
        <taxon>Nematoda</taxon>
        <taxon>Chromadorea</taxon>
        <taxon>Rhabditida</taxon>
        <taxon>Tylenchina</taxon>
        <taxon>Panagrolaimomorpha</taxon>
        <taxon>Strongyloidoidea</taxon>
        <taxon>Strongyloididae</taxon>
        <taxon>Strongyloides</taxon>
    </lineage>
</organism>
<evidence type="ECO:0000313" key="7">
    <source>
        <dbReference type="Proteomes" id="UP000035680"/>
    </source>
</evidence>
<dbReference type="AlphaFoldDB" id="A0A0K0FRK3"/>
<dbReference type="Gene3D" id="2.60.120.650">
    <property type="entry name" value="Cupin"/>
    <property type="match status" value="1"/>
</dbReference>
<dbReference type="WBParaSite" id="SVE_1253400.1">
    <property type="protein sequence ID" value="SVE_1253400.1"/>
    <property type="gene ID" value="SVE_1253400"/>
</dbReference>
<evidence type="ECO:0000256" key="4">
    <source>
        <dbReference type="ARBA" id="ARBA00023015"/>
    </source>
</evidence>
<dbReference type="PANTHER" id="PTHR23123">
    <property type="entry name" value="PHD/F-BOX CONTAINING PROTEIN"/>
    <property type="match status" value="1"/>
</dbReference>
<evidence type="ECO:0000256" key="1">
    <source>
        <dbReference type="ARBA" id="ARBA00022723"/>
    </source>
</evidence>
<dbReference type="Proteomes" id="UP000035680">
    <property type="component" value="Unassembled WGS sequence"/>
</dbReference>
<keyword evidence="4" id="KW-0805">Transcription regulation</keyword>
<name>A0A0K0FRK3_STRVS</name>
<evidence type="ECO:0000256" key="2">
    <source>
        <dbReference type="ARBA" id="ARBA00023002"/>
    </source>
</evidence>